<dbReference type="Proteomes" id="UP001328107">
    <property type="component" value="Unassembled WGS sequence"/>
</dbReference>
<reference evidence="2" key="1">
    <citation type="submission" date="2022-10" db="EMBL/GenBank/DDBJ databases">
        <title>Genome assembly of Pristionchus species.</title>
        <authorList>
            <person name="Yoshida K."/>
            <person name="Sommer R.J."/>
        </authorList>
    </citation>
    <scope>NUCLEOTIDE SEQUENCE [LARGE SCALE GENOMIC DNA]</scope>
    <source>
        <strain evidence="2">RS5460</strain>
    </source>
</reference>
<dbReference type="EMBL" id="BTRK01000005">
    <property type="protein sequence ID" value="GMR56298.1"/>
    <property type="molecule type" value="Genomic_DNA"/>
</dbReference>
<sequence length="234" mass="25671">REIGRNRIHELSSKLAWLEGGENHAASPPHPPILPPMQLQQPAATGCLDLPHHGPMQLQQPMRAPYQLLHDRGVLQPLQQPAVRGGLNLPHSGPVQPLRPVAPGFIEAKIAQKPHDTNILELLHADSKGYIALDSALDQLTRGYNNCDMRKFHKFCISDTGAKFDCDACKKWNIDKWDLFQHFFSSEHIGNVRATGAGVSEVAVKHWLSSMQQAPPAADAATDSSLFSGVVQIA</sequence>
<accession>A0AAN5D467</accession>
<proteinExistence type="predicted"/>
<protein>
    <submittedName>
        <fullName evidence="1">Uncharacterized protein</fullName>
    </submittedName>
</protein>
<keyword evidence="2" id="KW-1185">Reference proteome</keyword>
<name>A0AAN5D467_9BILA</name>
<dbReference type="AlphaFoldDB" id="A0AAN5D467"/>
<organism evidence="1 2">
    <name type="scientific">Pristionchus mayeri</name>
    <dbReference type="NCBI Taxonomy" id="1317129"/>
    <lineage>
        <taxon>Eukaryota</taxon>
        <taxon>Metazoa</taxon>
        <taxon>Ecdysozoa</taxon>
        <taxon>Nematoda</taxon>
        <taxon>Chromadorea</taxon>
        <taxon>Rhabditida</taxon>
        <taxon>Rhabditina</taxon>
        <taxon>Diplogasteromorpha</taxon>
        <taxon>Diplogasteroidea</taxon>
        <taxon>Neodiplogasteridae</taxon>
        <taxon>Pristionchus</taxon>
    </lineage>
</organism>
<evidence type="ECO:0000313" key="1">
    <source>
        <dbReference type="EMBL" id="GMR56298.1"/>
    </source>
</evidence>
<gene>
    <name evidence="1" type="ORF">PMAYCL1PPCAC_26493</name>
</gene>
<evidence type="ECO:0000313" key="2">
    <source>
        <dbReference type="Proteomes" id="UP001328107"/>
    </source>
</evidence>
<feature type="non-terminal residue" evidence="1">
    <location>
        <position position="1"/>
    </location>
</feature>
<comment type="caution">
    <text evidence="1">The sequence shown here is derived from an EMBL/GenBank/DDBJ whole genome shotgun (WGS) entry which is preliminary data.</text>
</comment>